<dbReference type="GO" id="GO:0006811">
    <property type="term" value="P:monoatomic ion transport"/>
    <property type="evidence" value="ECO:0007669"/>
    <property type="project" value="UniProtKB-KW"/>
</dbReference>
<keyword evidence="5" id="KW-0762">Sugar transport</keyword>
<evidence type="ECO:0000313" key="18">
    <source>
        <dbReference type="Proteomes" id="UP000502756"/>
    </source>
</evidence>
<proteinExistence type="inferred from homology"/>
<evidence type="ECO:0000256" key="14">
    <source>
        <dbReference type="ARBA" id="ARBA00023288"/>
    </source>
</evidence>
<evidence type="ECO:0000256" key="9">
    <source>
        <dbReference type="ARBA" id="ARBA00023065"/>
    </source>
</evidence>
<dbReference type="GO" id="GO:0015159">
    <property type="term" value="F:polysaccharide transmembrane transporter activity"/>
    <property type="evidence" value="ECO:0007669"/>
    <property type="project" value="InterPro"/>
</dbReference>
<keyword evidence="4" id="KW-1134">Transmembrane beta strand</keyword>
<keyword evidence="3" id="KW-0813">Transport</keyword>
<dbReference type="Pfam" id="PF02563">
    <property type="entry name" value="Poly_export"/>
    <property type="match status" value="1"/>
</dbReference>
<feature type="domain" description="SLBB" evidence="16">
    <location>
        <begin position="157"/>
        <end position="236"/>
    </location>
</feature>
<evidence type="ECO:0000256" key="3">
    <source>
        <dbReference type="ARBA" id="ARBA00022448"/>
    </source>
</evidence>
<dbReference type="Pfam" id="PF22461">
    <property type="entry name" value="SLBB_2"/>
    <property type="match status" value="1"/>
</dbReference>
<evidence type="ECO:0000256" key="10">
    <source>
        <dbReference type="ARBA" id="ARBA00023114"/>
    </source>
</evidence>
<evidence type="ECO:0000256" key="12">
    <source>
        <dbReference type="ARBA" id="ARBA00023139"/>
    </source>
</evidence>
<dbReference type="PANTHER" id="PTHR33619:SF3">
    <property type="entry name" value="POLYSACCHARIDE EXPORT PROTEIN GFCE-RELATED"/>
    <property type="match status" value="1"/>
</dbReference>
<comment type="similarity">
    <text evidence="2">Belongs to the BexD/CtrA/VexA family.</text>
</comment>
<organism evidence="17 18">
    <name type="scientific">Spirosoma taeanense</name>
    <dbReference type="NCBI Taxonomy" id="2735870"/>
    <lineage>
        <taxon>Bacteria</taxon>
        <taxon>Pseudomonadati</taxon>
        <taxon>Bacteroidota</taxon>
        <taxon>Cytophagia</taxon>
        <taxon>Cytophagales</taxon>
        <taxon>Cytophagaceae</taxon>
        <taxon>Spirosoma</taxon>
    </lineage>
</organism>
<keyword evidence="7" id="KW-0732">Signal</keyword>
<keyword evidence="18" id="KW-1185">Reference proteome</keyword>
<dbReference type="EMBL" id="CP053435">
    <property type="protein sequence ID" value="QJW92207.1"/>
    <property type="molecule type" value="Genomic_DNA"/>
</dbReference>
<evidence type="ECO:0000256" key="6">
    <source>
        <dbReference type="ARBA" id="ARBA00022692"/>
    </source>
</evidence>
<accession>A0A6M5YDV5</accession>
<evidence type="ECO:0000256" key="1">
    <source>
        <dbReference type="ARBA" id="ARBA00004571"/>
    </source>
</evidence>
<keyword evidence="10" id="KW-0626">Porin</keyword>
<dbReference type="InterPro" id="IPR003715">
    <property type="entry name" value="Poly_export_N"/>
</dbReference>
<gene>
    <name evidence="17" type="ORF">HNV11_03520</name>
</gene>
<dbReference type="GO" id="GO:0015288">
    <property type="term" value="F:porin activity"/>
    <property type="evidence" value="ECO:0007669"/>
    <property type="project" value="UniProtKB-KW"/>
</dbReference>
<keyword evidence="12" id="KW-0564">Palmitate</keyword>
<evidence type="ECO:0000256" key="8">
    <source>
        <dbReference type="ARBA" id="ARBA00023047"/>
    </source>
</evidence>
<keyword evidence="14" id="KW-0449">Lipoprotein</keyword>
<evidence type="ECO:0000259" key="15">
    <source>
        <dbReference type="Pfam" id="PF02563"/>
    </source>
</evidence>
<dbReference type="AlphaFoldDB" id="A0A6M5YDV5"/>
<reference evidence="17 18" key="1">
    <citation type="submission" date="2020-05" db="EMBL/GenBank/DDBJ databases">
        <title>Genome sequencing of Spirosoma sp. TS118.</title>
        <authorList>
            <person name="Lee J.-H."/>
            <person name="Jeong S."/>
            <person name="Zhao L."/>
            <person name="Jung J.-H."/>
            <person name="Kim M.-K."/>
            <person name="Lim S."/>
        </authorList>
    </citation>
    <scope>NUCLEOTIDE SEQUENCE [LARGE SCALE GENOMIC DNA]</scope>
    <source>
        <strain evidence="17 18">TS118</strain>
    </source>
</reference>
<keyword evidence="8" id="KW-0625">Polysaccharide transport</keyword>
<keyword evidence="6" id="KW-0812">Transmembrane</keyword>
<evidence type="ECO:0000256" key="2">
    <source>
        <dbReference type="ARBA" id="ARBA00009450"/>
    </source>
</evidence>
<evidence type="ECO:0000313" key="17">
    <source>
        <dbReference type="EMBL" id="QJW92207.1"/>
    </source>
</evidence>
<evidence type="ECO:0000256" key="7">
    <source>
        <dbReference type="ARBA" id="ARBA00022729"/>
    </source>
</evidence>
<evidence type="ECO:0000256" key="13">
    <source>
        <dbReference type="ARBA" id="ARBA00023237"/>
    </source>
</evidence>
<dbReference type="InterPro" id="IPR049712">
    <property type="entry name" value="Poly_export"/>
</dbReference>
<dbReference type="Gene3D" id="3.10.560.10">
    <property type="entry name" value="Outer membrane lipoprotein wza domain like"/>
    <property type="match status" value="1"/>
</dbReference>
<dbReference type="Proteomes" id="UP000502756">
    <property type="component" value="Chromosome"/>
</dbReference>
<feature type="domain" description="Polysaccharide export protein N-terminal" evidence="15">
    <location>
        <begin position="49"/>
        <end position="152"/>
    </location>
</feature>
<dbReference type="GO" id="GO:0009279">
    <property type="term" value="C:cell outer membrane"/>
    <property type="evidence" value="ECO:0007669"/>
    <property type="project" value="UniProtKB-SubCell"/>
</dbReference>
<evidence type="ECO:0000259" key="16">
    <source>
        <dbReference type="Pfam" id="PF22461"/>
    </source>
</evidence>
<keyword evidence="13" id="KW-0998">Cell outer membrane</keyword>
<evidence type="ECO:0000256" key="11">
    <source>
        <dbReference type="ARBA" id="ARBA00023136"/>
    </source>
</evidence>
<sequence>MRTSRSYCLRITLILLIGSCQYLTGCVSSKQITYFQGEASKMDTLAVAARYAPKIQPGDVLSVQVSSLNQEASSFFNPYTSFAIADRSVQPSASTSTTPLPPQNGYLVDNNGFIELPVLGKVNVSGQTVAQVKEQLRESLKEFLKEPTVNIRSLNFRISVMGEVTRPSLFTIPNEQITLLEALSLSGDITIYGRRDNVLLIREENGKRTFARIDLTRRDLFNSPYYYLHPNDVLYVEPGRARAATADRTNQLLPIVLSGLSFLAIIASRFY</sequence>
<dbReference type="KEGG" id="stae:HNV11_03520"/>
<protein>
    <submittedName>
        <fullName evidence="17">Polysaccharide biosynthesis/export family protein</fullName>
    </submittedName>
</protein>
<name>A0A6M5YDV5_9BACT</name>
<dbReference type="Gene3D" id="3.30.1950.10">
    <property type="entry name" value="wza like domain"/>
    <property type="match status" value="1"/>
</dbReference>
<dbReference type="PANTHER" id="PTHR33619">
    <property type="entry name" value="POLYSACCHARIDE EXPORT PROTEIN GFCE-RELATED"/>
    <property type="match status" value="1"/>
</dbReference>
<keyword evidence="11" id="KW-0472">Membrane</keyword>
<evidence type="ECO:0000256" key="4">
    <source>
        <dbReference type="ARBA" id="ARBA00022452"/>
    </source>
</evidence>
<evidence type="ECO:0000256" key="5">
    <source>
        <dbReference type="ARBA" id="ARBA00022597"/>
    </source>
</evidence>
<keyword evidence="9" id="KW-0406">Ion transport</keyword>
<dbReference type="GO" id="GO:0046930">
    <property type="term" value="C:pore complex"/>
    <property type="evidence" value="ECO:0007669"/>
    <property type="project" value="UniProtKB-KW"/>
</dbReference>
<dbReference type="InterPro" id="IPR054765">
    <property type="entry name" value="SLBB_dom"/>
</dbReference>
<comment type="subcellular location">
    <subcellularLocation>
        <location evidence="1">Cell outer membrane</location>
        <topology evidence="1">Multi-pass membrane protein</topology>
    </subcellularLocation>
</comment>